<dbReference type="Pfam" id="PF01551">
    <property type="entry name" value="Peptidase_M23"/>
    <property type="match status" value="1"/>
</dbReference>
<dbReference type="EMBL" id="SKFH01000002">
    <property type="protein sequence ID" value="TCZ74361.1"/>
    <property type="molecule type" value="Genomic_DNA"/>
</dbReference>
<dbReference type="OrthoDB" id="9809488at2"/>
<feature type="signal peptide" evidence="1">
    <location>
        <begin position="1"/>
        <end position="40"/>
    </location>
</feature>
<name>A0A4R4E8D3_9BACT</name>
<dbReference type="GO" id="GO:0004222">
    <property type="term" value="F:metalloendopeptidase activity"/>
    <property type="evidence" value="ECO:0007669"/>
    <property type="project" value="TreeGrafter"/>
</dbReference>
<dbReference type="CDD" id="cd12797">
    <property type="entry name" value="M23_peptidase"/>
    <property type="match status" value="1"/>
</dbReference>
<dbReference type="SUPFAM" id="SSF51261">
    <property type="entry name" value="Duplicated hybrid motif"/>
    <property type="match status" value="1"/>
</dbReference>
<dbReference type="AlphaFoldDB" id="A0A4R4E8D3"/>
<keyword evidence="1" id="KW-0732">Signal</keyword>
<reference evidence="3 4" key="1">
    <citation type="submission" date="2019-03" db="EMBL/GenBank/DDBJ databases">
        <authorList>
            <person name="Kim M.K.M."/>
        </authorList>
    </citation>
    <scope>NUCLEOTIDE SEQUENCE [LARGE SCALE GENOMIC DNA]</scope>
    <source>
        <strain evidence="3 4">17J68-15</strain>
    </source>
</reference>
<protein>
    <submittedName>
        <fullName evidence="3">M23 family metallopeptidase</fullName>
    </submittedName>
</protein>
<comment type="caution">
    <text evidence="3">The sequence shown here is derived from an EMBL/GenBank/DDBJ whole genome shotgun (WGS) entry which is preliminary data.</text>
</comment>
<dbReference type="RefSeq" id="WP_131850407.1">
    <property type="nucleotide sequence ID" value="NZ_SKFH01000002.1"/>
</dbReference>
<feature type="domain" description="M23ase beta-sheet core" evidence="2">
    <location>
        <begin position="259"/>
        <end position="356"/>
    </location>
</feature>
<dbReference type="Proteomes" id="UP000295164">
    <property type="component" value="Unassembled WGS sequence"/>
</dbReference>
<keyword evidence="4" id="KW-1185">Reference proteome</keyword>
<evidence type="ECO:0000256" key="1">
    <source>
        <dbReference type="SAM" id="SignalP"/>
    </source>
</evidence>
<proteinExistence type="predicted"/>
<accession>A0A4R4E8D3</accession>
<dbReference type="PANTHER" id="PTHR21666:SF270">
    <property type="entry name" value="MUREIN HYDROLASE ACTIVATOR ENVC"/>
    <property type="match status" value="1"/>
</dbReference>
<dbReference type="PANTHER" id="PTHR21666">
    <property type="entry name" value="PEPTIDASE-RELATED"/>
    <property type="match status" value="1"/>
</dbReference>
<dbReference type="InterPro" id="IPR050570">
    <property type="entry name" value="Cell_wall_metabolism_enzyme"/>
</dbReference>
<gene>
    <name evidence="3" type="ORF">E0486_01680</name>
</gene>
<dbReference type="InterPro" id="IPR016047">
    <property type="entry name" value="M23ase_b-sheet_dom"/>
</dbReference>
<evidence type="ECO:0000259" key="2">
    <source>
        <dbReference type="Pfam" id="PF01551"/>
    </source>
</evidence>
<evidence type="ECO:0000313" key="3">
    <source>
        <dbReference type="EMBL" id="TCZ74361.1"/>
    </source>
</evidence>
<evidence type="ECO:0000313" key="4">
    <source>
        <dbReference type="Proteomes" id="UP000295164"/>
    </source>
</evidence>
<sequence>MKGKPVTGFRFNLTASSRTMLRTLFLFALVSLLASYPSNAQESSAAPLSADTSYADNPRTPLEATFLTAPRLAELEAGRFLVYELQLVNFIRQTLLLDGVEVFSSAGKNAPMDKISGERLRNSLRNMGAQDDSLALQLAYGSRSTLFIWLPVPAGTLPTTLYHRLLIGGSRKYALTLSPLAVPKRATPLLLDPPLRGTWVTAQGSDPGLASKEGHNKLLYPYGGSVRVPQRFAYDWAMLGADGKAYHGDSTRNENYAGFGAPVYAVADGIVADAQEDVPENVPPLMTVPRTAKNVTGNFIVLSLENGMSVFYGHLHTRSLTVRKGQAVRKGQIIARVGNTGNSSGAHLHFQVNAGNHFWDEGQPFLFRVYKKVGKLSPADVSRWSDEGEAWNAFRPVQVQRRLMPVYGDVLQFGD</sequence>
<dbReference type="Gene3D" id="2.70.70.10">
    <property type="entry name" value="Glucose Permease (Domain IIA)"/>
    <property type="match status" value="1"/>
</dbReference>
<organism evidence="3 4">
    <name type="scientific">Flaviaesturariibacter aridisoli</name>
    <dbReference type="NCBI Taxonomy" id="2545761"/>
    <lineage>
        <taxon>Bacteria</taxon>
        <taxon>Pseudomonadati</taxon>
        <taxon>Bacteroidota</taxon>
        <taxon>Chitinophagia</taxon>
        <taxon>Chitinophagales</taxon>
        <taxon>Chitinophagaceae</taxon>
        <taxon>Flaviaestuariibacter</taxon>
    </lineage>
</organism>
<feature type="chain" id="PRO_5020740054" evidence="1">
    <location>
        <begin position="41"/>
        <end position="415"/>
    </location>
</feature>
<dbReference type="InterPro" id="IPR011055">
    <property type="entry name" value="Dup_hybrid_motif"/>
</dbReference>